<dbReference type="EMBL" id="JADNRY010000004">
    <property type="protein sequence ID" value="KAF9077442.1"/>
    <property type="molecule type" value="Genomic_DNA"/>
</dbReference>
<evidence type="ECO:0000313" key="8">
    <source>
        <dbReference type="Proteomes" id="UP000772434"/>
    </source>
</evidence>
<feature type="compositionally biased region" description="Polar residues" evidence="5">
    <location>
        <begin position="290"/>
        <end position="304"/>
    </location>
</feature>
<comment type="caution">
    <text evidence="7">The sequence shown here is derived from an EMBL/GenBank/DDBJ whole genome shotgun (WGS) entry which is preliminary data.</text>
</comment>
<dbReference type="Pfam" id="PF04479">
    <property type="entry name" value="RTA1"/>
    <property type="match status" value="1"/>
</dbReference>
<name>A0A9P5QAM4_9AGAR</name>
<keyword evidence="4 6" id="KW-0472">Membrane</keyword>
<sequence length="312" mass="35143">MSNNSTTLNLADETPYGYTPTLWIAIMFVVLFSISTLAQLIQGLYARHWFILPTIVLGGCGEILGWAARWWSNRNPNNGEPFTIQIATLIISPTPILGAHFIIFGRLVQILGPQYSRFRPRLYSRIFLSCDVASLVVQAVGGGIASSAVTTQESRLGSNIMLAGIAIQFIILICFMSIASEFLYRFNRNLPMRFESGNKIGYLDTRRRIGLLAVFFATSCLFIRAIYRLVELGDGWQGKVIHTQWLFDLFDSTMVTLVMYTWNFVPSSWILAEPSLESRQLQQIEMHRNGGSSDNTSNASNKPSNLVFYQRN</sequence>
<gene>
    <name evidence="7" type="ORF">BDP27DRAFT_1283395</name>
</gene>
<feature type="transmembrane region" description="Helical" evidence="6">
    <location>
        <begin position="209"/>
        <end position="230"/>
    </location>
</feature>
<accession>A0A9P5QAM4</accession>
<feature type="transmembrane region" description="Helical" evidence="6">
    <location>
        <begin position="50"/>
        <end position="71"/>
    </location>
</feature>
<evidence type="ECO:0000256" key="6">
    <source>
        <dbReference type="SAM" id="Phobius"/>
    </source>
</evidence>
<protein>
    <submittedName>
        <fullName evidence="7">RTA1 like protein-domain-containing protein</fullName>
    </submittedName>
</protein>
<keyword evidence="3 6" id="KW-1133">Transmembrane helix</keyword>
<feature type="transmembrane region" description="Helical" evidence="6">
    <location>
        <begin position="83"/>
        <end position="105"/>
    </location>
</feature>
<evidence type="ECO:0000256" key="5">
    <source>
        <dbReference type="SAM" id="MobiDB-lite"/>
    </source>
</evidence>
<dbReference type="Proteomes" id="UP000772434">
    <property type="component" value="Unassembled WGS sequence"/>
</dbReference>
<dbReference type="AlphaFoldDB" id="A0A9P5QAM4"/>
<evidence type="ECO:0000256" key="4">
    <source>
        <dbReference type="ARBA" id="ARBA00023136"/>
    </source>
</evidence>
<evidence type="ECO:0000256" key="2">
    <source>
        <dbReference type="ARBA" id="ARBA00022692"/>
    </source>
</evidence>
<dbReference type="PANTHER" id="PTHR31465">
    <property type="entry name" value="PROTEIN RTA1-RELATED"/>
    <property type="match status" value="1"/>
</dbReference>
<keyword evidence="8" id="KW-1185">Reference proteome</keyword>
<organism evidence="7 8">
    <name type="scientific">Rhodocollybia butyracea</name>
    <dbReference type="NCBI Taxonomy" id="206335"/>
    <lineage>
        <taxon>Eukaryota</taxon>
        <taxon>Fungi</taxon>
        <taxon>Dikarya</taxon>
        <taxon>Basidiomycota</taxon>
        <taxon>Agaricomycotina</taxon>
        <taxon>Agaricomycetes</taxon>
        <taxon>Agaricomycetidae</taxon>
        <taxon>Agaricales</taxon>
        <taxon>Marasmiineae</taxon>
        <taxon>Omphalotaceae</taxon>
        <taxon>Rhodocollybia</taxon>
    </lineage>
</organism>
<evidence type="ECO:0000313" key="7">
    <source>
        <dbReference type="EMBL" id="KAF9077442.1"/>
    </source>
</evidence>
<dbReference type="GO" id="GO:0000324">
    <property type="term" value="C:fungal-type vacuole"/>
    <property type="evidence" value="ECO:0007669"/>
    <property type="project" value="TreeGrafter"/>
</dbReference>
<dbReference type="InterPro" id="IPR007568">
    <property type="entry name" value="RTA1"/>
</dbReference>
<dbReference type="PANTHER" id="PTHR31465:SF9">
    <property type="entry name" value="SPHINGOID LONG-CHAIN BASE TRANSPORTER RSB1"/>
    <property type="match status" value="1"/>
</dbReference>
<proteinExistence type="predicted"/>
<dbReference type="OrthoDB" id="3358017at2759"/>
<feature type="transmembrane region" description="Helical" evidence="6">
    <location>
        <begin position="160"/>
        <end position="184"/>
    </location>
</feature>
<evidence type="ECO:0000256" key="1">
    <source>
        <dbReference type="ARBA" id="ARBA00004141"/>
    </source>
</evidence>
<feature type="transmembrane region" description="Helical" evidence="6">
    <location>
        <begin position="250"/>
        <end position="272"/>
    </location>
</feature>
<reference evidence="7" key="1">
    <citation type="submission" date="2020-11" db="EMBL/GenBank/DDBJ databases">
        <authorList>
            <consortium name="DOE Joint Genome Institute"/>
            <person name="Ahrendt S."/>
            <person name="Riley R."/>
            <person name="Andreopoulos W."/>
            <person name="Labutti K."/>
            <person name="Pangilinan J."/>
            <person name="Ruiz-Duenas F.J."/>
            <person name="Barrasa J.M."/>
            <person name="Sanchez-Garcia M."/>
            <person name="Camarero S."/>
            <person name="Miyauchi S."/>
            <person name="Serrano A."/>
            <person name="Linde D."/>
            <person name="Babiker R."/>
            <person name="Drula E."/>
            <person name="Ayuso-Fernandez I."/>
            <person name="Pacheco R."/>
            <person name="Padilla G."/>
            <person name="Ferreira P."/>
            <person name="Barriuso J."/>
            <person name="Kellner H."/>
            <person name="Castanera R."/>
            <person name="Alfaro M."/>
            <person name="Ramirez L."/>
            <person name="Pisabarro A.G."/>
            <person name="Kuo A."/>
            <person name="Tritt A."/>
            <person name="Lipzen A."/>
            <person name="He G."/>
            <person name="Yan M."/>
            <person name="Ng V."/>
            <person name="Cullen D."/>
            <person name="Martin F."/>
            <person name="Rosso M.-N."/>
            <person name="Henrissat B."/>
            <person name="Hibbett D."/>
            <person name="Martinez A.T."/>
            <person name="Grigoriev I.V."/>
        </authorList>
    </citation>
    <scope>NUCLEOTIDE SEQUENCE</scope>
    <source>
        <strain evidence="7">AH 40177</strain>
    </source>
</reference>
<evidence type="ECO:0000256" key="3">
    <source>
        <dbReference type="ARBA" id="ARBA00022989"/>
    </source>
</evidence>
<dbReference type="GO" id="GO:0005886">
    <property type="term" value="C:plasma membrane"/>
    <property type="evidence" value="ECO:0007669"/>
    <property type="project" value="TreeGrafter"/>
</dbReference>
<feature type="transmembrane region" description="Helical" evidence="6">
    <location>
        <begin position="20"/>
        <end position="38"/>
    </location>
</feature>
<keyword evidence="2 6" id="KW-0812">Transmembrane</keyword>
<feature type="transmembrane region" description="Helical" evidence="6">
    <location>
        <begin position="126"/>
        <end position="148"/>
    </location>
</feature>
<comment type="subcellular location">
    <subcellularLocation>
        <location evidence="1">Membrane</location>
        <topology evidence="1">Multi-pass membrane protein</topology>
    </subcellularLocation>
</comment>
<feature type="region of interest" description="Disordered" evidence="5">
    <location>
        <begin position="288"/>
        <end position="312"/>
    </location>
</feature>